<feature type="domain" description="Bacterial type II secretion system protein E" evidence="3">
    <location>
        <begin position="63"/>
        <end position="337"/>
    </location>
</feature>
<dbReference type="InterPro" id="IPR050921">
    <property type="entry name" value="T4SS_GSP_E_ATPase"/>
</dbReference>
<evidence type="ECO:0000313" key="5">
    <source>
        <dbReference type="Proteomes" id="UP000264006"/>
    </source>
</evidence>
<keyword evidence="5" id="KW-1185">Reference proteome</keyword>
<name>A0A346Y3K1_9ACTN</name>
<dbReference type="CDD" id="cd01130">
    <property type="entry name" value="VirB11-like_ATPase"/>
    <property type="match status" value="1"/>
</dbReference>
<evidence type="ECO:0000256" key="2">
    <source>
        <dbReference type="SAM" id="MobiDB-lite"/>
    </source>
</evidence>
<dbReference type="Gene3D" id="3.40.50.300">
    <property type="entry name" value="P-loop containing nucleotide triphosphate hydrolases"/>
    <property type="match status" value="1"/>
</dbReference>
<gene>
    <name evidence="4" type="ORF">DVS28_a4383</name>
</gene>
<dbReference type="PANTHER" id="PTHR30486">
    <property type="entry name" value="TWITCHING MOTILITY PROTEIN PILT"/>
    <property type="match status" value="1"/>
</dbReference>
<dbReference type="InterPro" id="IPR001482">
    <property type="entry name" value="T2SS/T4SS_dom"/>
</dbReference>
<organism evidence="4 5">
    <name type="scientific">Euzebya pacifica</name>
    <dbReference type="NCBI Taxonomy" id="1608957"/>
    <lineage>
        <taxon>Bacteria</taxon>
        <taxon>Bacillati</taxon>
        <taxon>Actinomycetota</taxon>
        <taxon>Nitriliruptoria</taxon>
        <taxon>Euzebyales</taxon>
    </lineage>
</organism>
<evidence type="ECO:0000256" key="1">
    <source>
        <dbReference type="ARBA" id="ARBA00006611"/>
    </source>
</evidence>
<dbReference type="EMBL" id="CP031165">
    <property type="protein sequence ID" value="AXV09048.1"/>
    <property type="molecule type" value="Genomic_DNA"/>
</dbReference>
<dbReference type="InterPro" id="IPR027417">
    <property type="entry name" value="P-loop_NTPase"/>
</dbReference>
<reference evidence="4 5" key="1">
    <citation type="submission" date="2018-09" db="EMBL/GenBank/DDBJ databases">
        <title>Complete genome sequence of Euzebya sp. DY32-46 isolated from seawater of Pacific Ocean.</title>
        <authorList>
            <person name="Xu L."/>
            <person name="Wu Y.-H."/>
            <person name="Xu X.-W."/>
        </authorList>
    </citation>
    <scope>NUCLEOTIDE SEQUENCE [LARGE SCALE GENOMIC DNA]</scope>
    <source>
        <strain evidence="4 5">DY32-46</strain>
    </source>
</reference>
<dbReference type="KEGG" id="euz:DVS28_a4383"/>
<dbReference type="PANTHER" id="PTHR30486:SF6">
    <property type="entry name" value="TYPE IV PILUS RETRACTATION ATPASE PILT"/>
    <property type="match status" value="1"/>
</dbReference>
<dbReference type="SUPFAM" id="SSF52540">
    <property type="entry name" value="P-loop containing nucleoside triphosphate hydrolases"/>
    <property type="match status" value="1"/>
</dbReference>
<dbReference type="Pfam" id="PF00437">
    <property type="entry name" value="T2SSE"/>
    <property type="match status" value="1"/>
</dbReference>
<dbReference type="AlphaFoldDB" id="A0A346Y3K1"/>
<dbReference type="GO" id="GO:0016887">
    <property type="term" value="F:ATP hydrolysis activity"/>
    <property type="evidence" value="ECO:0007669"/>
    <property type="project" value="InterPro"/>
</dbReference>
<accession>A0A346Y3K1</accession>
<evidence type="ECO:0000259" key="3">
    <source>
        <dbReference type="Pfam" id="PF00437"/>
    </source>
</evidence>
<dbReference type="OrthoDB" id="9810761at2"/>
<sequence>MVAEREELLGRLRSRLAQDADGTVPHGPAEVRAAVARALREEGVALPEDRFADAVRTLADHLAGMGPLEELLRRPGVTDVMVNGPDEVWIEQHGVLQRTEVTFDSAAAVLDAVRRAVGPTGARIDRTKPWVDARLPDGSRLHAVIAPVCADGPLVTLRRFDARLLPWASLVASAAVPDEVADLLRQAVAERECIVVCGRTGTGKTTLLQRLVTDVGEDERVVLIEDAPELQPETPHLVRLEAHPASAEGTGAVTIADLVRQALRMRPDRIVVGEVRGVELADVLQALVTGHEGCMTTVHARSGAQALVRMEGMALQAGLPVQAVHAQLGSALDLVVALDRGPGGQRGVVEIARVSMAGGRPAAEPIWQRTSWAGGGSGSPRGPLAVDDRGRRTASEGMAA</sequence>
<protein>
    <submittedName>
        <fullName evidence="4">Flp pilus assembly protein, ATPase CpaF</fullName>
    </submittedName>
</protein>
<dbReference type="Proteomes" id="UP000264006">
    <property type="component" value="Chromosome"/>
</dbReference>
<dbReference type="RefSeq" id="WP_114593297.1">
    <property type="nucleotide sequence ID" value="NZ_CP031165.1"/>
</dbReference>
<comment type="similarity">
    <text evidence="1">Belongs to the GSP E family.</text>
</comment>
<feature type="region of interest" description="Disordered" evidence="2">
    <location>
        <begin position="369"/>
        <end position="400"/>
    </location>
</feature>
<dbReference type="Gene3D" id="3.30.450.380">
    <property type="match status" value="1"/>
</dbReference>
<proteinExistence type="inferred from homology"/>
<evidence type="ECO:0000313" key="4">
    <source>
        <dbReference type="EMBL" id="AXV09048.1"/>
    </source>
</evidence>